<dbReference type="GO" id="GO:0006508">
    <property type="term" value="P:proteolysis"/>
    <property type="evidence" value="ECO:0007669"/>
    <property type="project" value="UniProtKB-KW"/>
</dbReference>
<feature type="compositionally biased region" description="Basic and acidic residues" evidence="14">
    <location>
        <begin position="1342"/>
        <end position="1365"/>
    </location>
</feature>
<evidence type="ECO:0000256" key="8">
    <source>
        <dbReference type="ARBA" id="ARBA00022833"/>
    </source>
</evidence>
<feature type="region of interest" description="Disordered" evidence="14">
    <location>
        <begin position="655"/>
        <end position="689"/>
    </location>
</feature>
<feature type="region of interest" description="Disordered" evidence="14">
    <location>
        <begin position="1"/>
        <end position="45"/>
    </location>
</feature>
<feature type="coiled-coil region" evidence="13">
    <location>
        <begin position="141"/>
        <end position="221"/>
    </location>
</feature>
<dbReference type="SUPFAM" id="SSF53187">
    <property type="entry name" value="Zn-dependent exopeptidases"/>
    <property type="match status" value="1"/>
</dbReference>
<comment type="caution">
    <text evidence="16">The sequence shown here is derived from an EMBL/GenBank/DDBJ whole genome shotgun (WGS) entry which is preliminary data.</text>
</comment>
<gene>
    <name evidence="16" type="primary">agbl5</name>
    <name evidence="16" type="ORF">SNAT2548_LOCUS11456</name>
</gene>
<dbReference type="InterPro" id="IPR034286">
    <property type="entry name" value="M14_AGBL5-like"/>
</dbReference>
<reference evidence="16" key="1">
    <citation type="submission" date="2021-02" db="EMBL/GenBank/DDBJ databases">
        <authorList>
            <person name="Dougan E. K."/>
            <person name="Rhodes N."/>
            <person name="Thang M."/>
            <person name="Chan C."/>
        </authorList>
    </citation>
    <scope>NUCLEOTIDE SEQUENCE</scope>
</reference>
<comment type="similarity">
    <text evidence="3 12">Belongs to the peptidase M14 family.</text>
</comment>
<evidence type="ECO:0000256" key="6">
    <source>
        <dbReference type="ARBA" id="ARBA00022723"/>
    </source>
</evidence>
<keyword evidence="7" id="KW-0378">Hydrolase</keyword>
<dbReference type="InterPro" id="IPR000834">
    <property type="entry name" value="Peptidase_M14"/>
</dbReference>
<evidence type="ECO:0000256" key="5">
    <source>
        <dbReference type="ARBA" id="ARBA00022670"/>
    </source>
</evidence>
<feature type="active site" description="Proton donor/acceptor" evidence="12">
    <location>
        <position position="1071"/>
    </location>
</feature>
<dbReference type="GO" id="GO:0004181">
    <property type="term" value="F:metallocarboxypeptidase activity"/>
    <property type="evidence" value="ECO:0007669"/>
    <property type="project" value="InterPro"/>
</dbReference>
<name>A0A812LEB7_9DINO</name>
<dbReference type="EMBL" id="CAJNDS010001024">
    <property type="protein sequence ID" value="CAE7244517.1"/>
    <property type="molecule type" value="Genomic_DNA"/>
</dbReference>
<dbReference type="Gene3D" id="3.40.630.10">
    <property type="entry name" value="Zn peptidases"/>
    <property type="match status" value="1"/>
</dbReference>
<dbReference type="CDD" id="cd06236">
    <property type="entry name" value="M14_AGBL5_like"/>
    <property type="match status" value="1"/>
</dbReference>
<dbReference type="PANTHER" id="PTHR12756:SF12">
    <property type="entry name" value="CYTOSOLIC CARBOXYPEPTIDASE-LIKE PROTEIN 5"/>
    <property type="match status" value="1"/>
</dbReference>
<evidence type="ECO:0000256" key="12">
    <source>
        <dbReference type="PROSITE-ProRule" id="PRU01379"/>
    </source>
</evidence>
<protein>
    <recommendedName>
        <fullName evidence="11">tubulin-glutamate carboxypeptidase</fullName>
        <ecNumber evidence="11">3.4.17.24</ecNumber>
    </recommendedName>
</protein>
<dbReference type="PROSITE" id="PS52035">
    <property type="entry name" value="PEPTIDASE_M14"/>
    <property type="match status" value="1"/>
</dbReference>
<comment type="catalytic activity">
    <reaction evidence="10">
        <text>C-terminal L-alpha-aminoacyl-L-glutamyl-L-glutamyl-[tubulin] + H2O = C-terminal L-alpha-aminoacyl-L-glutamyl-[tubulin] + L-glutamate</text>
        <dbReference type="Rhea" id="RHEA:63792"/>
        <dbReference type="Rhea" id="RHEA-COMP:16435"/>
        <dbReference type="Rhea" id="RHEA-COMP:16436"/>
        <dbReference type="ChEBI" id="CHEBI:15377"/>
        <dbReference type="ChEBI" id="CHEBI:29985"/>
        <dbReference type="ChEBI" id="CHEBI:149555"/>
        <dbReference type="ChEBI" id="CHEBI:149556"/>
        <dbReference type="EC" id="3.4.17.24"/>
    </reaction>
    <physiologicalReaction direction="left-to-right" evidence="10">
        <dbReference type="Rhea" id="RHEA:63793"/>
    </physiologicalReaction>
</comment>
<keyword evidence="5" id="KW-0645">Protease</keyword>
<dbReference type="Proteomes" id="UP000604046">
    <property type="component" value="Unassembled WGS sequence"/>
</dbReference>
<keyword evidence="4" id="KW-0963">Cytoplasm</keyword>
<evidence type="ECO:0000313" key="17">
    <source>
        <dbReference type="Proteomes" id="UP000604046"/>
    </source>
</evidence>
<feature type="compositionally biased region" description="Basic and acidic residues" evidence="14">
    <location>
        <begin position="1232"/>
        <end position="1247"/>
    </location>
</feature>
<evidence type="ECO:0000256" key="14">
    <source>
        <dbReference type="SAM" id="MobiDB-lite"/>
    </source>
</evidence>
<evidence type="ECO:0000259" key="15">
    <source>
        <dbReference type="PROSITE" id="PS52035"/>
    </source>
</evidence>
<feature type="region of interest" description="Disordered" evidence="14">
    <location>
        <begin position="241"/>
        <end position="261"/>
    </location>
</feature>
<evidence type="ECO:0000313" key="16">
    <source>
        <dbReference type="EMBL" id="CAE7244517.1"/>
    </source>
</evidence>
<dbReference type="GO" id="GO:0005737">
    <property type="term" value="C:cytoplasm"/>
    <property type="evidence" value="ECO:0007669"/>
    <property type="project" value="UniProtKB-SubCell"/>
</dbReference>
<feature type="compositionally biased region" description="Low complexity" evidence="14">
    <location>
        <begin position="1272"/>
        <end position="1290"/>
    </location>
</feature>
<evidence type="ECO:0000256" key="3">
    <source>
        <dbReference type="ARBA" id="ARBA00005988"/>
    </source>
</evidence>
<evidence type="ECO:0000256" key="9">
    <source>
        <dbReference type="ARBA" id="ARBA00023049"/>
    </source>
</evidence>
<dbReference type="EC" id="3.4.17.24" evidence="11"/>
<dbReference type="GO" id="GO:0008270">
    <property type="term" value="F:zinc ion binding"/>
    <property type="evidence" value="ECO:0007669"/>
    <property type="project" value="InterPro"/>
</dbReference>
<proteinExistence type="inferred from homology"/>
<keyword evidence="8" id="KW-0862">Zinc</keyword>
<sequence length="1421" mass="159003">MGRQISMGRQVSIGRQTSNADDEPPRTSLSGSVSGSPLQRKGRKSLTMTGAATAAMAVARSQAFGTKPPNEEVADVGIEFAEVHHYMWDAAEFLDQATQVLVCKVITEKLQCFKTQKEATTIAELAHLCKRMESYLKGTALEDHEKELSEVKTKLFAREEEVSSLVERLQGETSQNEQKERSFLTKLQQQERLRDNLQRELVDTQAQLAAMTAQNQDLTKELGVYKDSEASVKKQSAAFAKSRGRILTGQKPGSGNDADSPLEDFFARMMPDLVQHLTKELKDQSLKNQIMPVVRSLHQTWKACRTKSQQTAEALEESEREAAEASKKMAEMEAARQKEKEAADAKVQSMKDRAERAEKNVVELQSNFMDKMQQAPAFVSLREDYEICRCELEQTIKQLRAVQEEYEEKFAEQEADRTILQEEHKKQVQKLQGDLQEVVESQLHPAQVAQLRSDLKRAQHESQALTNTNNMLKDSLASLQKKRGIRNMDVMRRCLQRLKRSCVLRDDVMVSLDSPWLPCPADMANATCRPKQRQRVVVGPMVFTSDFDSGNQLEETLPCVDASLGNMGHVELFEEPLSCAPTPELAKTQLEYVIDESRATQTYPQHHQPFANFQERRIQNVVLFRDLSGRAVRKFIRPVELAAQRLPPLREEVSLREARSRDLTPSSDSAAGEDPEDFHEGHGDSELEPRKARERMAEELPEVPEGEISVFLNVRNMNNQSKLYNEGYRPWCKAPGGTWKRLQDSPLLAFSCTKQAEGFSIRWHHHSRRGAGTTYYAFCAPYSYLDCQGLLEELEESFMGTWTSWTDPCRPLRNLSRSLAETYQPRAGTGIYLRRQLLHKSLQGRRVDLLTITAQPESGAEERDAPPPDLPFAQREVPLKFPERPIVFVSARVHPGETPGQFVFLGALRFLLSDDPRAVKLRDRFVFKMVPILNPDGVACGHYRTNSLGLNLNRHYDKPSQKEHEGIWATKRILGHWARQNRLLVYLDLHGHASKRGCFLLANRLVGPGQGWNAGFARLCQINSPYFDLELCDFGEADDAEKEGKDGMSKEGSGRVAVYRDCKLCNAYTLECNYSTGRFTRPMAPLTGSKLEESPSCSATSEEPVPFTQSSWGQVGEAVCISILDLYGHNCHSRIPNTRQASLRGLLGQTIRPRTGRTTRIKDILPNGVGLSLEDVAARERPCRGACGWHDSKDCSDIGAHAQLRASRLKAEPRPGSRSKESKASKPSRSQAEGDRGDRGDRGDARPSSKSSAREPLQALQEGGRKRTPKGPEALTASPATPAPPALAESKLSGAPGAPRVSKAPRSRSLDLRRGQLGQLAQLGQQMQQRVERLPLALIRSETSDSDKADKAKETNEKEGKEESLVKAPRNAMQLVRPQRKRTQSFEASRRPKAVLDAKVHPQLLLEISNRTGAAVTVGAC</sequence>
<feature type="compositionally biased region" description="Basic and acidic residues" evidence="14">
    <location>
        <begin position="678"/>
        <end position="689"/>
    </location>
</feature>
<keyword evidence="13" id="KW-0175">Coiled coil</keyword>
<feature type="region of interest" description="Disordered" evidence="14">
    <location>
        <begin position="1339"/>
        <end position="1392"/>
    </location>
</feature>
<comment type="cofactor">
    <cofactor evidence="1">
        <name>Zn(2+)</name>
        <dbReference type="ChEBI" id="CHEBI:29105"/>
    </cofactor>
</comment>
<keyword evidence="9" id="KW-0482">Metalloprotease</keyword>
<feature type="compositionally biased region" description="Polar residues" evidence="14">
    <location>
        <begin position="27"/>
        <end position="37"/>
    </location>
</feature>
<evidence type="ECO:0000256" key="1">
    <source>
        <dbReference type="ARBA" id="ARBA00001947"/>
    </source>
</evidence>
<feature type="coiled-coil region" evidence="13">
    <location>
        <begin position="308"/>
        <end position="482"/>
    </location>
</feature>
<evidence type="ECO:0000256" key="7">
    <source>
        <dbReference type="ARBA" id="ARBA00022801"/>
    </source>
</evidence>
<organism evidence="16 17">
    <name type="scientific">Symbiodinium natans</name>
    <dbReference type="NCBI Taxonomy" id="878477"/>
    <lineage>
        <taxon>Eukaryota</taxon>
        <taxon>Sar</taxon>
        <taxon>Alveolata</taxon>
        <taxon>Dinophyceae</taxon>
        <taxon>Suessiales</taxon>
        <taxon>Symbiodiniaceae</taxon>
        <taxon>Symbiodinium</taxon>
    </lineage>
</organism>
<evidence type="ECO:0000256" key="13">
    <source>
        <dbReference type="SAM" id="Coils"/>
    </source>
</evidence>
<dbReference type="Pfam" id="PF00246">
    <property type="entry name" value="Peptidase_M14"/>
    <property type="match status" value="1"/>
</dbReference>
<evidence type="ECO:0000256" key="10">
    <source>
        <dbReference type="ARBA" id="ARBA00024524"/>
    </source>
</evidence>
<evidence type="ECO:0000256" key="2">
    <source>
        <dbReference type="ARBA" id="ARBA00004496"/>
    </source>
</evidence>
<feature type="region of interest" description="Disordered" evidence="14">
    <location>
        <begin position="1207"/>
        <end position="1311"/>
    </location>
</feature>
<accession>A0A812LEB7</accession>
<dbReference type="OrthoDB" id="10253041at2759"/>
<evidence type="ECO:0000256" key="4">
    <source>
        <dbReference type="ARBA" id="ARBA00022490"/>
    </source>
</evidence>
<dbReference type="PANTHER" id="PTHR12756">
    <property type="entry name" value="CYTOSOLIC CARBOXYPEPTIDASE"/>
    <property type="match status" value="1"/>
</dbReference>
<evidence type="ECO:0000256" key="11">
    <source>
        <dbReference type="ARBA" id="ARBA00026108"/>
    </source>
</evidence>
<dbReference type="InterPro" id="IPR050821">
    <property type="entry name" value="Cytosolic_carboxypeptidase"/>
</dbReference>
<comment type="subcellular location">
    <subcellularLocation>
        <location evidence="2">Cytoplasm</location>
    </subcellularLocation>
</comment>
<feature type="compositionally biased region" description="Basic and acidic residues" evidence="14">
    <location>
        <begin position="1209"/>
        <end position="1224"/>
    </location>
</feature>
<feature type="domain" description="Peptidase M14" evidence="15">
    <location>
        <begin position="801"/>
        <end position="1127"/>
    </location>
</feature>
<keyword evidence="17" id="KW-1185">Reference proteome</keyword>
<keyword evidence="6" id="KW-0479">Metal-binding</keyword>
<feature type="compositionally biased region" description="Polar residues" evidence="14">
    <location>
        <begin position="7"/>
        <end position="19"/>
    </location>
</feature>